<organism evidence="1 2">
    <name type="scientific">Syntrophorhabdus aromaticivorans</name>
    <dbReference type="NCBI Taxonomy" id="328301"/>
    <lineage>
        <taxon>Bacteria</taxon>
        <taxon>Pseudomonadati</taxon>
        <taxon>Thermodesulfobacteriota</taxon>
        <taxon>Syntrophorhabdia</taxon>
        <taxon>Syntrophorhabdales</taxon>
        <taxon>Syntrophorhabdaceae</taxon>
        <taxon>Syntrophorhabdus</taxon>
    </lineage>
</organism>
<dbReference type="InterPro" id="IPR000595">
    <property type="entry name" value="cNMP-bd_dom"/>
</dbReference>
<dbReference type="InterPro" id="IPR014710">
    <property type="entry name" value="RmlC-like_jellyroll"/>
</dbReference>
<dbReference type="PANTHER" id="PTHR45743">
    <property type="entry name" value="POTASSIUM CHANNEL AKT1"/>
    <property type="match status" value="1"/>
</dbReference>
<dbReference type="Proteomes" id="UP000777265">
    <property type="component" value="Unassembled WGS sequence"/>
</dbReference>
<reference evidence="1" key="1">
    <citation type="journal article" date="2020" name="Biotechnol. Biofuels">
        <title>New insights from the biogas microbiome by comprehensive genome-resolved metagenomics of nearly 1600 species originating from multiple anaerobic digesters.</title>
        <authorList>
            <person name="Campanaro S."/>
            <person name="Treu L."/>
            <person name="Rodriguez-R L.M."/>
            <person name="Kovalovszki A."/>
            <person name="Ziels R.M."/>
            <person name="Maus I."/>
            <person name="Zhu X."/>
            <person name="Kougias P.G."/>
            <person name="Basile A."/>
            <person name="Luo G."/>
            <person name="Schluter A."/>
            <person name="Konstantinidis K.T."/>
            <person name="Angelidaki I."/>
        </authorList>
    </citation>
    <scope>NUCLEOTIDE SEQUENCE</scope>
    <source>
        <strain evidence="1">AS06rmzACSIP_7</strain>
    </source>
</reference>
<accession>A0A351U3Q3</accession>
<evidence type="ECO:0000313" key="1">
    <source>
        <dbReference type="EMBL" id="NLW34117.1"/>
    </source>
</evidence>
<dbReference type="GO" id="GO:0005249">
    <property type="term" value="F:voltage-gated potassium channel activity"/>
    <property type="evidence" value="ECO:0007669"/>
    <property type="project" value="InterPro"/>
</dbReference>
<dbReference type="InterPro" id="IPR018490">
    <property type="entry name" value="cNMP-bd_dom_sf"/>
</dbReference>
<sequence>MAIKESDLFKGVSQRFITRIANNSEEENFKRNAIVFRGGDKASHFYVLVEGAVDISLATADSAHMSVSRPGEIFGWSALVEPYAYTATAKCTKDTKVIKVARDSIENAITEHPAEGLAVLKNLAGIIAQRLRYAYKSLVPEM</sequence>
<protein>
    <submittedName>
        <fullName evidence="1">Cyclic nucleotide-binding domain-containing protein</fullName>
    </submittedName>
</protein>
<dbReference type="SUPFAM" id="SSF51206">
    <property type="entry name" value="cAMP-binding domain-like"/>
    <property type="match status" value="1"/>
</dbReference>
<dbReference type="Pfam" id="PF00027">
    <property type="entry name" value="cNMP_binding"/>
    <property type="match status" value="1"/>
</dbReference>
<proteinExistence type="predicted"/>
<name>A0A351U3Q3_9BACT</name>
<dbReference type="AlphaFoldDB" id="A0A351U3Q3"/>
<gene>
    <name evidence="1" type="ORF">GXY80_01355</name>
</gene>
<evidence type="ECO:0000313" key="2">
    <source>
        <dbReference type="Proteomes" id="UP000777265"/>
    </source>
</evidence>
<reference evidence="1" key="2">
    <citation type="submission" date="2020-01" db="EMBL/GenBank/DDBJ databases">
        <authorList>
            <person name="Campanaro S."/>
        </authorList>
    </citation>
    <scope>NUCLEOTIDE SEQUENCE</scope>
    <source>
        <strain evidence="1">AS06rmzACSIP_7</strain>
    </source>
</reference>
<dbReference type="SMART" id="SM00100">
    <property type="entry name" value="cNMP"/>
    <property type="match status" value="1"/>
</dbReference>
<dbReference type="CDD" id="cd00038">
    <property type="entry name" value="CAP_ED"/>
    <property type="match status" value="1"/>
</dbReference>
<dbReference type="STRING" id="909663.GCA_000512235_01536"/>
<comment type="caution">
    <text evidence="1">The sequence shown here is derived from an EMBL/GenBank/DDBJ whole genome shotgun (WGS) entry which is preliminary data.</text>
</comment>
<dbReference type="PROSITE" id="PS50042">
    <property type="entry name" value="CNMP_BINDING_3"/>
    <property type="match status" value="1"/>
</dbReference>
<dbReference type="Gene3D" id="2.60.120.10">
    <property type="entry name" value="Jelly Rolls"/>
    <property type="match status" value="1"/>
</dbReference>
<dbReference type="InterPro" id="IPR045319">
    <property type="entry name" value="KAT/AKT"/>
</dbReference>
<dbReference type="EMBL" id="JAAYEE010000022">
    <property type="protein sequence ID" value="NLW34117.1"/>
    <property type="molecule type" value="Genomic_DNA"/>
</dbReference>